<evidence type="ECO:0000313" key="3">
    <source>
        <dbReference type="Proteomes" id="UP001066276"/>
    </source>
</evidence>
<sequence>MHRTVDRRAGATAGRWLCLNRRLPSARVEVEVQSPGRLTVCPDGTLQETGDQSRLDNSSQQSTGGPGSSVTGAMVSECDGGCQLRHSYIGSP</sequence>
<gene>
    <name evidence="2" type="ORF">NDU88_003508</name>
</gene>
<name>A0AAV7VGA8_PLEWA</name>
<evidence type="ECO:0000256" key="1">
    <source>
        <dbReference type="SAM" id="MobiDB-lite"/>
    </source>
</evidence>
<organism evidence="2 3">
    <name type="scientific">Pleurodeles waltl</name>
    <name type="common">Iberian ribbed newt</name>
    <dbReference type="NCBI Taxonomy" id="8319"/>
    <lineage>
        <taxon>Eukaryota</taxon>
        <taxon>Metazoa</taxon>
        <taxon>Chordata</taxon>
        <taxon>Craniata</taxon>
        <taxon>Vertebrata</taxon>
        <taxon>Euteleostomi</taxon>
        <taxon>Amphibia</taxon>
        <taxon>Batrachia</taxon>
        <taxon>Caudata</taxon>
        <taxon>Salamandroidea</taxon>
        <taxon>Salamandridae</taxon>
        <taxon>Pleurodelinae</taxon>
        <taxon>Pleurodeles</taxon>
    </lineage>
</organism>
<proteinExistence type="predicted"/>
<feature type="region of interest" description="Disordered" evidence="1">
    <location>
        <begin position="35"/>
        <end position="74"/>
    </location>
</feature>
<comment type="caution">
    <text evidence="2">The sequence shown here is derived from an EMBL/GenBank/DDBJ whole genome shotgun (WGS) entry which is preliminary data.</text>
</comment>
<protein>
    <submittedName>
        <fullName evidence="2">Uncharacterized protein</fullName>
    </submittedName>
</protein>
<dbReference type="EMBL" id="JANPWB010000003">
    <property type="protein sequence ID" value="KAJ1199675.1"/>
    <property type="molecule type" value="Genomic_DNA"/>
</dbReference>
<dbReference type="AlphaFoldDB" id="A0AAV7VGA8"/>
<reference evidence="2" key="1">
    <citation type="journal article" date="2022" name="bioRxiv">
        <title>Sequencing and chromosome-scale assembly of the giantPleurodeles waltlgenome.</title>
        <authorList>
            <person name="Brown T."/>
            <person name="Elewa A."/>
            <person name="Iarovenko S."/>
            <person name="Subramanian E."/>
            <person name="Araus A.J."/>
            <person name="Petzold A."/>
            <person name="Susuki M."/>
            <person name="Suzuki K.-i.T."/>
            <person name="Hayashi T."/>
            <person name="Toyoda A."/>
            <person name="Oliveira C."/>
            <person name="Osipova E."/>
            <person name="Leigh N.D."/>
            <person name="Simon A."/>
            <person name="Yun M.H."/>
        </authorList>
    </citation>
    <scope>NUCLEOTIDE SEQUENCE</scope>
    <source>
        <strain evidence="2">20211129_DDA</strain>
        <tissue evidence="2">Liver</tissue>
    </source>
</reference>
<dbReference type="Proteomes" id="UP001066276">
    <property type="component" value="Chromosome 2_1"/>
</dbReference>
<accession>A0AAV7VGA8</accession>
<feature type="compositionally biased region" description="Polar residues" evidence="1">
    <location>
        <begin position="46"/>
        <end position="57"/>
    </location>
</feature>
<keyword evidence="3" id="KW-1185">Reference proteome</keyword>
<evidence type="ECO:0000313" key="2">
    <source>
        <dbReference type="EMBL" id="KAJ1199675.1"/>
    </source>
</evidence>
<feature type="compositionally biased region" description="Low complexity" evidence="1">
    <location>
        <begin position="58"/>
        <end position="72"/>
    </location>
</feature>